<feature type="signal peptide" evidence="5">
    <location>
        <begin position="1"/>
        <end position="38"/>
    </location>
</feature>
<gene>
    <name evidence="6" type="ORF">QJS10_CPA16g00652</name>
</gene>
<evidence type="ECO:0000256" key="1">
    <source>
        <dbReference type="ARBA" id="ARBA00009178"/>
    </source>
</evidence>
<sequence length="118" mass="13044">MPSQKKRKKKKNTMLNMKTSSLFLALLFLLITTSIAEAIQAKRACNGTVAECNGDEEWLMESDTVRRLLQGGNKASYKSLQRQPACATSSGGAYENNCFSRVNGRSRGCDPIYGCRNN</sequence>
<accession>A0AAV9D0F2</accession>
<keyword evidence="2" id="KW-0372">Hormone</keyword>
<protein>
    <submittedName>
        <fullName evidence="6">Uncharacterized protein</fullName>
    </submittedName>
</protein>
<keyword evidence="3 5" id="KW-0732">Signal</keyword>
<keyword evidence="7" id="KW-1185">Reference proteome</keyword>
<dbReference type="InterPro" id="IPR008801">
    <property type="entry name" value="RALF"/>
</dbReference>
<keyword evidence="4" id="KW-1015">Disulfide bond</keyword>
<dbReference type="Pfam" id="PF05498">
    <property type="entry name" value="RALF"/>
    <property type="match status" value="1"/>
</dbReference>
<name>A0AAV9D0F2_ACOCL</name>
<dbReference type="PANTHER" id="PTHR33136:SF4">
    <property type="entry name" value="PROTEIN RALF-LIKE 32"/>
    <property type="match status" value="1"/>
</dbReference>
<reference evidence="6" key="1">
    <citation type="journal article" date="2023" name="Nat. Commun.">
        <title>Diploid and tetraploid genomes of Acorus and the evolution of monocots.</title>
        <authorList>
            <person name="Ma L."/>
            <person name="Liu K.W."/>
            <person name="Li Z."/>
            <person name="Hsiao Y.Y."/>
            <person name="Qi Y."/>
            <person name="Fu T."/>
            <person name="Tang G.D."/>
            <person name="Zhang D."/>
            <person name="Sun W.H."/>
            <person name="Liu D.K."/>
            <person name="Li Y."/>
            <person name="Chen G.Z."/>
            <person name="Liu X.D."/>
            <person name="Liao X.Y."/>
            <person name="Jiang Y.T."/>
            <person name="Yu X."/>
            <person name="Hao Y."/>
            <person name="Huang J."/>
            <person name="Zhao X.W."/>
            <person name="Ke S."/>
            <person name="Chen Y.Y."/>
            <person name="Wu W.L."/>
            <person name="Hsu J.L."/>
            <person name="Lin Y.F."/>
            <person name="Huang M.D."/>
            <person name="Li C.Y."/>
            <person name="Huang L."/>
            <person name="Wang Z.W."/>
            <person name="Zhao X."/>
            <person name="Zhong W.Y."/>
            <person name="Peng D.H."/>
            <person name="Ahmad S."/>
            <person name="Lan S."/>
            <person name="Zhang J.S."/>
            <person name="Tsai W.C."/>
            <person name="Van de Peer Y."/>
            <person name="Liu Z.J."/>
        </authorList>
    </citation>
    <scope>NUCLEOTIDE SEQUENCE</scope>
    <source>
        <strain evidence="6">CP</strain>
    </source>
</reference>
<comment type="caution">
    <text evidence="6">The sequence shown here is derived from an EMBL/GenBank/DDBJ whole genome shotgun (WGS) entry which is preliminary data.</text>
</comment>
<dbReference type="GO" id="GO:0005179">
    <property type="term" value="F:hormone activity"/>
    <property type="evidence" value="ECO:0007669"/>
    <property type="project" value="UniProtKB-KW"/>
</dbReference>
<dbReference type="GO" id="GO:0019722">
    <property type="term" value="P:calcium-mediated signaling"/>
    <property type="evidence" value="ECO:0007669"/>
    <property type="project" value="TreeGrafter"/>
</dbReference>
<dbReference type="EMBL" id="JAUJYO010000016">
    <property type="protein sequence ID" value="KAK1294234.1"/>
    <property type="molecule type" value="Genomic_DNA"/>
</dbReference>
<reference evidence="6" key="2">
    <citation type="submission" date="2023-06" db="EMBL/GenBank/DDBJ databases">
        <authorList>
            <person name="Ma L."/>
            <person name="Liu K.-W."/>
            <person name="Li Z."/>
            <person name="Hsiao Y.-Y."/>
            <person name="Qi Y."/>
            <person name="Fu T."/>
            <person name="Tang G."/>
            <person name="Zhang D."/>
            <person name="Sun W.-H."/>
            <person name="Liu D.-K."/>
            <person name="Li Y."/>
            <person name="Chen G.-Z."/>
            <person name="Liu X.-D."/>
            <person name="Liao X.-Y."/>
            <person name="Jiang Y.-T."/>
            <person name="Yu X."/>
            <person name="Hao Y."/>
            <person name="Huang J."/>
            <person name="Zhao X.-W."/>
            <person name="Ke S."/>
            <person name="Chen Y.-Y."/>
            <person name="Wu W.-L."/>
            <person name="Hsu J.-L."/>
            <person name="Lin Y.-F."/>
            <person name="Huang M.-D."/>
            <person name="Li C.-Y."/>
            <person name="Huang L."/>
            <person name="Wang Z.-W."/>
            <person name="Zhao X."/>
            <person name="Zhong W.-Y."/>
            <person name="Peng D.-H."/>
            <person name="Ahmad S."/>
            <person name="Lan S."/>
            <person name="Zhang J.-S."/>
            <person name="Tsai W.-C."/>
            <person name="Van De Peer Y."/>
            <person name="Liu Z.-J."/>
        </authorList>
    </citation>
    <scope>NUCLEOTIDE SEQUENCE</scope>
    <source>
        <strain evidence="6">CP</strain>
        <tissue evidence="6">Leaves</tissue>
    </source>
</reference>
<dbReference type="Proteomes" id="UP001180020">
    <property type="component" value="Unassembled WGS sequence"/>
</dbReference>
<evidence type="ECO:0000313" key="6">
    <source>
        <dbReference type="EMBL" id="KAK1294234.1"/>
    </source>
</evidence>
<evidence type="ECO:0000256" key="2">
    <source>
        <dbReference type="ARBA" id="ARBA00022702"/>
    </source>
</evidence>
<evidence type="ECO:0000256" key="4">
    <source>
        <dbReference type="ARBA" id="ARBA00023157"/>
    </source>
</evidence>
<organism evidence="6 7">
    <name type="scientific">Acorus calamus</name>
    <name type="common">Sweet flag</name>
    <dbReference type="NCBI Taxonomy" id="4465"/>
    <lineage>
        <taxon>Eukaryota</taxon>
        <taxon>Viridiplantae</taxon>
        <taxon>Streptophyta</taxon>
        <taxon>Embryophyta</taxon>
        <taxon>Tracheophyta</taxon>
        <taxon>Spermatophyta</taxon>
        <taxon>Magnoliopsida</taxon>
        <taxon>Liliopsida</taxon>
        <taxon>Acoraceae</taxon>
        <taxon>Acorus</taxon>
    </lineage>
</organism>
<proteinExistence type="inferred from homology"/>
<evidence type="ECO:0000256" key="3">
    <source>
        <dbReference type="ARBA" id="ARBA00022729"/>
    </source>
</evidence>
<feature type="chain" id="PRO_5043720655" evidence="5">
    <location>
        <begin position="39"/>
        <end position="118"/>
    </location>
</feature>
<dbReference type="GO" id="GO:0009506">
    <property type="term" value="C:plasmodesma"/>
    <property type="evidence" value="ECO:0007669"/>
    <property type="project" value="TreeGrafter"/>
</dbReference>
<dbReference type="AlphaFoldDB" id="A0AAV9D0F2"/>
<evidence type="ECO:0000256" key="5">
    <source>
        <dbReference type="SAM" id="SignalP"/>
    </source>
</evidence>
<evidence type="ECO:0000313" key="7">
    <source>
        <dbReference type="Proteomes" id="UP001180020"/>
    </source>
</evidence>
<comment type="similarity">
    <text evidence="1">Belongs to the plant rapid alkalinization factor (RALF) family.</text>
</comment>
<dbReference type="PANTHER" id="PTHR33136">
    <property type="entry name" value="RAPID ALKALINIZATION FACTOR-LIKE"/>
    <property type="match status" value="1"/>
</dbReference>